<evidence type="ECO:0000256" key="1">
    <source>
        <dbReference type="SAM" id="MobiDB-lite"/>
    </source>
</evidence>
<dbReference type="RefSeq" id="WP_380045837.1">
    <property type="nucleotide sequence ID" value="NZ_JBHSOH010000003.1"/>
</dbReference>
<dbReference type="InterPro" id="IPR025494">
    <property type="entry name" value="DUF4385"/>
</dbReference>
<gene>
    <name evidence="2" type="ORF">ACFPQ6_01905</name>
</gene>
<feature type="compositionally biased region" description="Basic and acidic residues" evidence="1">
    <location>
        <begin position="103"/>
        <end position="136"/>
    </location>
</feature>
<organism evidence="2 3">
    <name type="scientific">Deinococcus petrolearius</name>
    <dbReference type="NCBI Taxonomy" id="1751295"/>
    <lineage>
        <taxon>Bacteria</taxon>
        <taxon>Thermotogati</taxon>
        <taxon>Deinococcota</taxon>
        <taxon>Deinococci</taxon>
        <taxon>Deinococcales</taxon>
        <taxon>Deinococcaceae</taxon>
        <taxon>Deinococcus</taxon>
    </lineage>
</organism>
<proteinExistence type="predicted"/>
<dbReference type="EMBL" id="JBHSOH010000003">
    <property type="protein sequence ID" value="MFC5847052.1"/>
    <property type="molecule type" value="Genomic_DNA"/>
</dbReference>
<dbReference type="Pfam" id="PF14328">
    <property type="entry name" value="DUF4385"/>
    <property type="match status" value="1"/>
</dbReference>
<sequence length="166" mass="18735">MAGKPKFDYALPYADLDLRAHPELYRVGVGEQGVLLVQPYKAELLPHWRFATPEVARESSEKIYAMFLDYLNAGDFVGADMARKFLQMGYTRSRRYANHRGGKKYDGPVPDDKKGQSGAHGRAELPRSPEDPVKAESARIFRSKWDEAEANADYAARKKAHKAQYG</sequence>
<dbReference type="Proteomes" id="UP001595979">
    <property type="component" value="Unassembled WGS sequence"/>
</dbReference>
<reference evidence="3" key="1">
    <citation type="journal article" date="2019" name="Int. J. Syst. Evol. Microbiol.">
        <title>The Global Catalogue of Microorganisms (GCM) 10K type strain sequencing project: providing services to taxonomists for standard genome sequencing and annotation.</title>
        <authorList>
            <consortium name="The Broad Institute Genomics Platform"/>
            <consortium name="The Broad Institute Genome Sequencing Center for Infectious Disease"/>
            <person name="Wu L."/>
            <person name="Ma J."/>
        </authorList>
    </citation>
    <scope>NUCLEOTIDE SEQUENCE [LARGE SCALE GENOMIC DNA]</scope>
    <source>
        <strain evidence="3">CGMCC 1.15053</strain>
    </source>
</reference>
<accession>A0ABW1DG35</accession>
<comment type="caution">
    <text evidence="2">The sequence shown here is derived from an EMBL/GenBank/DDBJ whole genome shotgun (WGS) entry which is preliminary data.</text>
</comment>
<name>A0ABW1DG35_9DEIO</name>
<evidence type="ECO:0000313" key="3">
    <source>
        <dbReference type="Proteomes" id="UP001595979"/>
    </source>
</evidence>
<evidence type="ECO:0000313" key="2">
    <source>
        <dbReference type="EMBL" id="MFC5847052.1"/>
    </source>
</evidence>
<feature type="region of interest" description="Disordered" evidence="1">
    <location>
        <begin position="97"/>
        <end position="136"/>
    </location>
</feature>
<protein>
    <submittedName>
        <fullName evidence="2">DUF4385 domain-containing protein</fullName>
    </submittedName>
</protein>
<keyword evidence="3" id="KW-1185">Reference proteome</keyword>